<comment type="caution">
    <text evidence="3">The sequence shown here is derived from an EMBL/GenBank/DDBJ whole genome shotgun (WGS) entry which is preliminary data.</text>
</comment>
<gene>
    <name evidence="3" type="ORF">HMPREF0673_01389</name>
</gene>
<feature type="signal peptide" evidence="1">
    <location>
        <begin position="1"/>
        <end position="18"/>
    </location>
</feature>
<dbReference type="HOGENOM" id="CLU_037934_0_0_10"/>
<reference evidence="3 4" key="1">
    <citation type="submission" date="2011-08" db="EMBL/GenBank/DDBJ databases">
        <authorList>
            <person name="Weinstock G."/>
            <person name="Sodergren E."/>
            <person name="Clifton S."/>
            <person name="Fulton L."/>
            <person name="Fulton B."/>
            <person name="Courtney L."/>
            <person name="Fronick C."/>
            <person name="Harrison M."/>
            <person name="Strong C."/>
            <person name="Farmer C."/>
            <person name="Delahaunty K."/>
            <person name="Markovic C."/>
            <person name="Hall O."/>
            <person name="Minx P."/>
            <person name="Tomlinson C."/>
            <person name="Mitreva M."/>
            <person name="Hou S."/>
            <person name="Chen J."/>
            <person name="Wollam A."/>
            <person name="Pepin K.H."/>
            <person name="Johnson M."/>
            <person name="Bhonagiri V."/>
            <person name="Zhang X."/>
            <person name="Suruliraj S."/>
            <person name="Warren W."/>
            <person name="Chinwalla A."/>
            <person name="Mardis E.R."/>
            <person name="Wilson R.K."/>
        </authorList>
    </citation>
    <scope>NUCLEOTIDE SEQUENCE [LARGE SCALE GENOMIC DNA]</scope>
    <source>
        <strain evidence="3 4">DSM 18206</strain>
    </source>
</reference>
<dbReference type="InterPro" id="IPR049236">
    <property type="entry name" value="DUF6850"/>
</dbReference>
<dbReference type="RefSeq" id="WP_007899465.1">
    <property type="nucleotide sequence ID" value="NZ_JH379419.1"/>
</dbReference>
<dbReference type="AlphaFoldDB" id="G6AXN3"/>
<dbReference type="PATRIC" id="fig|1002367.3.peg.1112"/>
<dbReference type="EMBL" id="AFZZ01000122">
    <property type="protein sequence ID" value="EHJ40259.1"/>
    <property type="molecule type" value="Genomic_DNA"/>
</dbReference>
<proteinExistence type="predicted"/>
<evidence type="ECO:0000259" key="2">
    <source>
        <dbReference type="Pfam" id="PF21012"/>
    </source>
</evidence>
<accession>G6AXN3</accession>
<evidence type="ECO:0000256" key="1">
    <source>
        <dbReference type="SAM" id="SignalP"/>
    </source>
</evidence>
<protein>
    <recommendedName>
        <fullName evidence="2">DUF6850 domain-containing protein</fullName>
    </recommendedName>
</protein>
<feature type="domain" description="DUF6850" evidence="2">
    <location>
        <begin position="38"/>
        <end position="430"/>
    </location>
</feature>
<dbReference type="Proteomes" id="UP000004407">
    <property type="component" value="Unassembled WGS sequence"/>
</dbReference>
<evidence type="ECO:0000313" key="4">
    <source>
        <dbReference type="Proteomes" id="UP000004407"/>
    </source>
</evidence>
<feature type="chain" id="PRO_5003485597" description="DUF6850 domain-containing protein" evidence="1">
    <location>
        <begin position="19"/>
        <end position="490"/>
    </location>
</feature>
<evidence type="ECO:0000313" key="3">
    <source>
        <dbReference type="EMBL" id="EHJ40259.1"/>
    </source>
</evidence>
<dbReference type="GeneID" id="78337069"/>
<dbReference type="eggNOG" id="ENOG502ZC9P">
    <property type="taxonomic scope" value="Bacteria"/>
</dbReference>
<organism evidence="3 4">
    <name type="scientific">Leyella stercorea DSM 18206</name>
    <dbReference type="NCBI Taxonomy" id="1002367"/>
    <lineage>
        <taxon>Bacteria</taxon>
        <taxon>Pseudomonadati</taxon>
        <taxon>Bacteroidota</taxon>
        <taxon>Bacteroidia</taxon>
        <taxon>Bacteroidales</taxon>
        <taxon>Prevotellaceae</taxon>
        <taxon>Leyella</taxon>
    </lineage>
</organism>
<sequence length="490" mass="55455">MKLTIVLYANLLCLPAMAQRDFQLTQQRNPWLTANNAAALTTYADSTIAHATLSYRHDGGKLHTMSEGKRQEAYDADVQSYYRLSSDIVAYGRATYSRRNISEAAGSMLMPTMKLMPFDLVEADNNAGDKSMETFSINGAIGWKVWRSLAIGAQLNYTAGTYAKQRDLRHSNTLMDINAGLDAHFLLPHNSGIGIGMVYSRRTEAMQFKTYGTTDQIYYTLIDYANHHGEREAFGTEGFTDSKNRLPLLSEYIGVTVQSKYNRLFADIVYSHRNGYYGRKSQYSASHEQHHGDNFALHLRYDITQRAERLVWVDLRMATERLTSERENYRRTIATNGTSAIYYEYFEPTKMADKVQTYGTAALNAYWEPSGNIYLWHITGGVKYWTRQQTAYVYPDIYTASHHIITPFVSARRSVLTRGGYLWSAEAGGSASMGSYRQWAAHAAIAYEMPLKGTSIRPAISLRYNLRQATNSNTKGQTRNTLIITAEATF</sequence>
<keyword evidence="1" id="KW-0732">Signal</keyword>
<name>G6AXN3_9BACT</name>
<dbReference type="Pfam" id="PF21012">
    <property type="entry name" value="DUF6850"/>
    <property type="match status" value="1"/>
</dbReference>